<protein>
    <submittedName>
        <fullName evidence="1">Phage tail protein</fullName>
    </submittedName>
</protein>
<proteinExistence type="predicted"/>
<accession>A0A3N0G067</accession>
<evidence type="ECO:0000313" key="2">
    <source>
        <dbReference type="Proteomes" id="UP000276061"/>
    </source>
</evidence>
<gene>
    <name evidence="1" type="ORF">EF878_11555</name>
</gene>
<dbReference type="EMBL" id="RJLR01000020">
    <property type="protein sequence ID" value="RNM05865.1"/>
    <property type="molecule type" value="Genomic_DNA"/>
</dbReference>
<dbReference type="Proteomes" id="UP000276061">
    <property type="component" value="Unassembled WGS sequence"/>
</dbReference>
<organism evidence="1 2">
    <name type="scientific">Dickeya undicola</name>
    <dbReference type="NCBI Taxonomy" id="1577887"/>
    <lineage>
        <taxon>Bacteria</taxon>
        <taxon>Pseudomonadati</taxon>
        <taxon>Pseudomonadota</taxon>
        <taxon>Gammaproteobacteria</taxon>
        <taxon>Enterobacterales</taxon>
        <taxon>Pectobacteriaceae</taxon>
        <taxon>Dickeya</taxon>
    </lineage>
</organism>
<evidence type="ECO:0000313" key="1">
    <source>
        <dbReference type="EMBL" id="RNM05865.1"/>
    </source>
</evidence>
<comment type="caution">
    <text evidence="1">The sequence shown here is derived from an EMBL/GenBank/DDBJ whole genome shotgun (WGS) entry which is preliminary data.</text>
</comment>
<reference evidence="1 2" key="1">
    <citation type="submission" date="2018-11" db="EMBL/GenBank/DDBJ databases">
        <title>Characterization of surface water Dickeya isolates.</title>
        <authorList>
            <person name="Van Gijsegem F."/>
            <person name="Pedron J."/>
        </authorList>
    </citation>
    <scope>NUCLEOTIDE SEQUENCE [LARGE SCALE GENOMIC DNA]</scope>
    <source>
        <strain evidence="1 2">FVG1-MFV-O17</strain>
    </source>
</reference>
<name>A0A3N0G067_9GAMM</name>
<dbReference type="AlphaFoldDB" id="A0A3N0G067"/>
<dbReference type="OrthoDB" id="5455158at2"/>
<sequence>MAIEEYVGSIVLEIDSRELECTDLKVTSKTGRKLVKTMNKTGRAKGFARGIAEYQLAATVVIPLDGDLDWDGMEGVKITQYPLSGRGGKRVTYMDCFTTDVGAQYSTDNEAKRDITFQCLRVVEE</sequence>
<dbReference type="RefSeq" id="WP_123252669.1">
    <property type="nucleotide sequence ID" value="NZ_RJLR01000020.1"/>
</dbReference>